<evidence type="ECO:0000259" key="4">
    <source>
        <dbReference type="PROSITE" id="PS50987"/>
    </source>
</evidence>
<keyword evidence="3" id="KW-0804">Transcription</keyword>
<dbReference type="AlphaFoldDB" id="A0A402A581"/>
<dbReference type="EMBL" id="BIFR01000001">
    <property type="protein sequence ID" value="GCE14165.1"/>
    <property type="molecule type" value="Genomic_DNA"/>
</dbReference>
<gene>
    <name evidence="5" type="ORF">KTT_40240</name>
    <name evidence="6" type="ORF">KTT_40780</name>
</gene>
<keyword evidence="2" id="KW-0238">DNA-binding</keyword>
<reference evidence="5" key="2">
    <citation type="journal article" date="2019" name="Int. J. Syst. Evol. Microbiol.">
        <title>Tengunoibacter tsumagoiensis gen. nov., sp. nov., Dictyobacter kobayashii sp. nov., Dictyobacter alpinus sp. nov., and description of Dictyobacteraceae fam. nov. within the order Ktedonobacterales isolated from Tengu-no-mugimeshi, a soil-like granular mass of micro-organisms, and emended descriptions of the genera Ktedonobacter and Dictyobacter.</title>
        <authorList>
            <person name="Wang C."/>
            <person name="Zheng Y."/>
            <person name="Sakai Y."/>
            <person name="Toyoda A."/>
            <person name="Minakuchi Y."/>
            <person name="Abe K."/>
            <person name="Yokota A."/>
            <person name="Yabe S."/>
        </authorList>
    </citation>
    <scope>NUCLEOTIDE SEQUENCE</scope>
    <source>
        <strain evidence="5">Uno3</strain>
    </source>
</reference>
<dbReference type="PANTHER" id="PTHR33154">
    <property type="entry name" value="TRANSCRIPTIONAL REGULATOR, ARSR FAMILY"/>
    <property type="match status" value="1"/>
</dbReference>
<accession>A0A402A581</accession>
<dbReference type="InterPro" id="IPR001845">
    <property type="entry name" value="HTH_ArsR_DNA-bd_dom"/>
</dbReference>
<comment type="caution">
    <text evidence="5">The sequence shown here is derived from an EMBL/GenBank/DDBJ whole genome shotgun (WGS) entry which is preliminary data.</text>
</comment>
<dbReference type="SUPFAM" id="SSF46785">
    <property type="entry name" value="Winged helix' DNA-binding domain"/>
    <property type="match status" value="1"/>
</dbReference>
<evidence type="ECO:0000313" key="7">
    <source>
        <dbReference type="Proteomes" id="UP000287352"/>
    </source>
</evidence>
<dbReference type="PRINTS" id="PR00778">
    <property type="entry name" value="HTHARSR"/>
</dbReference>
<name>A0A402A581_9CHLR</name>
<dbReference type="Proteomes" id="UP000287352">
    <property type="component" value="Unassembled WGS sequence"/>
</dbReference>
<dbReference type="InterPro" id="IPR036390">
    <property type="entry name" value="WH_DNA-bd_sf"/>
</dbReference>
<evidence type="ECO:0000256" key="1">
    <source>
        <dbReference type="ARBA" id="ARBA00023015"/>
    </source>
</evidence>
<evidence type="ECO:0000256" key="3">
    <source>
        <dbReference type="ARBA" id="ARBA00023163"/>
    </source>
</evidence>
<sequence length="116" mass="12344">MSVTRPASTPIAARLAALGNDTRLKILRFLATHRADPVSVKELTQSLEVPQATVSRHVATLRAAGLVVAGGGGQKGRGYTINKEGLIEAVHDAEHCTGFDELSPVLPLQPMFDECE</sequence>
<evidence type="ECO:0000313" key="5">
    <source>
        <dbReference type="EMBL" id="GCE14165.1"/>
    </source>
</evidence>
<dbReference type="SMART" id="SM00418">
    <property type="entry name" value="HTH_ARSR"/>
    <property type="match status" value="1"/>
</dbReference>
<keyword evidence="7" id="KW-1185">Reference proteome</keyword>
<keyword evidence="1" id="KW-0805">Transcription regulation</keyword>
<dbReference type="NCBIfam" id="NF033788">
    <property type="entry name" value="HTH_metalloreg"/>
    <property type="match status" value="1"/>
</dbReference>
<dbReference type="InterPro" id="IPR051081">
    <property type="entry name" value="HTH_MetalResp_TranReg"/>
</dbReference>
<evidence type="ECO:0000313" key="6">
    <source>
        <dbReference type="EMBL" id="GCE14219.1"/>
    </source>
</evidence>
<dbReference type="GO" id="GO:0003700">
    <property type="term" value="F:DNA-binding transcription factor activity"/>
    <property type="evidence" value="ECO:0007669"/>
    <property type="project" value="InterPro"/>
</dbReference>
<dbReference type="OrthoDB" id="9781958at2"/>
<evidence type="ECO:0000256" key="2">
    <source>
        <dbReference type="ARBA" id="ARBA00023125"/>
    </source>
</evidence>
<dbReference type="InterPro" id="IPR011991">
    <property type="entry name" value="ArsR-like_HTH"/>
</dbReference>
<dbReference type="GO" id="GO:0003677">
    <property type="term" value="F:DNA binding"/>
    <property type="evidence" value="ECO:0007669"/>
    <property type="project" value="UniProtKB-KW"/>
</dbReference>
<dbReference type="Gene3D" id="1.10.10.10">
    <property type="entry name" value="Winged helix-like DNA-binding domain superfamily/Winged helix DNA-binding domain"/>
    <property type="match status" value="1"/>
</dbReference>
<feature type="domain" description="HTH arsR-type" evidence="4">
    <location>
        <begin position="3"/>
        <end position="100"/>
    </location>
</feature>
<dbReference type="Pfam" id="PF12840">
    <property type="entry name" value="HTH_20"/>
    <property type="match status" value="1"/>
</dbReference>
<dbReference type="CDD" id="cd00090">
    <property type="entry name" value="HTH_ARSR"/>
    <property type="match status" value="1"/>
</dbReference>
<reference evidence="7" key="1">
    <citation type="submission" date="2018-12" db="EMBL/GenBank/DDBJ databases">
        <title>Tengunoibacter tsumagoiensis gen. nov., sp. nov., Dictyobacter kobayashii sp. nov., D. alpinus sp. nov., and D. joshuensis sp. nov. and description of Dictyobacteraceae fam. nov. within the order Ktedonobacterales isolated from Tengu-no-mugimeshi.</title>
        <authorList>
            <person name="Wang C.M."/>
            <person name="Zheng Y."/>
            <person name="Sakai Y."/>
            <person name="Toyoda A."/>
            <person name="Minakuchi Y."/>
            <person name="Abe K."/>
            <person name="Yokota A."/>
            <person name="Yabe S."/>
        </authorList>
    </citation>
    <scope>NUCLEOTIDE SEQUENCE [LARGE SCALE GENOMIC DNA]</scope>
    <source>
        <strain evidence="7">Uno3</strain>
    </source>
</reference>
<dbReference type="PANTHER" id="PTHR33154:SF33">
    <property type="entry name" value="TRANSCRIPTIONAL REPRESSOR SDPR"/>
    <property type="match status" value="1"/>
</dbReference>
<organism evidence="5 7">
    <name type="scientific">Tengunoibacter tsumagoiensis</name>
    <dbReference type="NCBI Taxonomy" id="2014871"/>
    <lineage>
        <taxon>Bacteria</taxon>
        <taxon>Bacillati</taxon>
        <taxon>Chloroflexota</taxon>
        <taxon>Ktedonobacteria</taxon>
        <taxon>Ktedonobacterales</taxon>
        <taxon>Dictyobacteraceae</taxon>
        <taxon>Tengunoibacter</taxon>
    </lineage>
</organism>
<protein>
    <recommendedName>
        <fullName evidence="4">HTH arsR-type domain-containing protein</fullName>
    </recommendedName>
</protein>
<proteinExistence type="predicted"/>
<dbReference type="InterPro" id="IPR036388">
    <property type="entry name" value="WH-like_DNA-bd_sf"/>
</dbReference>
<dbReference type="PROSITE" id="PS50987">
    <property type="entry name" value="HTH_ARSR_2"/>
    <property type="match status" value="1"/>
</dbReference>
<dbReference type="RefSeq" id="WP_126581636.1">
    <property type="nucleotide sequence ID" value="NZ_BIFR01000001.1"/>
</dbReference>
<dbReference type="EMBL" id="BIFR01000001">
    <property type="protein sequence ID" value="GCE14219.1"/>
    <property type="molecule type" value="Genomic_DNA"/>
</dbReference>